<evidence type="ECO:0000313" key="1">
    <source>
        <dbReference type="EMBL" id="QQR92213.1"/>
    </source>
</evidence>
<dbReference type="AlphaFoldDB" id="A0A7T9I1D1"/>
<proteinExistence type="predicted"/>
<reference evidence="1" key="1">
    <citation type="submission" date="2020-11" db="EMBL/GenBank/DDBJ databases">
        <title>Connecting structure to function with the recovery of over 1000 high-quality activated sludge metagenome-assembled genomes encoding full-length rRNA genes using long-read sequencing.</title>
        <authorList>
            <person name="Singleton C.M."/>
            <person name="Petriglieri F."/>
            <person name="Kristensen J.M."/>
            <person name="Kirkegaard R.H."/>
            <person name="Michaelsen T.Y."/>
            <person name="Andersen M.H."/>
            <person name="Karst S.M."/>
            <person name="Dueholm M.S."/>
            <person name="Nielsen P.H."/>
            <person name="Albertsen M."/>
        </authorList>
    </citation>
    <scope>NUCLEOTIDE SEQUENCE</scope>
    <source>
        <strain evidence="1">Fred_18-Q3-R57-64_BAT3C.431</strain>
    </source>
</reference>
<protein>
    <submittedName>
        <fullName evidence="1">Uncharacterized protein</fullName>
    </submittedName>
</protein>
<gene>
    <name evidence="1" type="ORF">IPJ89_03560</name>
</gene>
<accession>A0A7T9I1D1</accession>
<dbReference type="Proteomes" id="UP000596004">
    <property type="component" value="Chromosome"/>
</dbReference>
<sequence>MRMRKRSATRRRVIRKNLQAAEHVKPYHHVSASGFSFSTVMGYKYADIHPVSGYKQLIPITMDHPHFLLQDQSGVTRVALGYVHNRNDLHINSIQRVRSPSAYTQEKGRIDYSLQMEQEHYRQLRKELGNIHPSEFILAEFIFRHRRDILSGMNVFLSPVATSDSFQKKLYTPLIERFFGRQTAHGFPLNLSKKRVRQLLGLTPPVNS</sequence>
<dbReference type="EMBL" id="CP064981">
    <property type="protein sequence ID" value="QQR92213.1"/>
    <property type="molecule type" value="Genomic_DNA"/>
</dbReference>
<organism evidence="1">
    <name type="scientific">Candidatus Iainarchaeum sp</name>
    <dbReference type="NCBI Taxonomy" id="3101447"/>
    <lineage>
        <taxon>Archaea</taxon>
        <taxon>Candidatus Iainarchaeota</taxon>
        <taxon>Candidatus Iainarchaeia</taxon>
        <taxon>Candidatus Iainarchaeales</taxon>
        <taxon>Candidatus Iainarchaeaceae</taxon>
        <taxon>Candidatus Iainarchaeum</taxon>
    </lineage>
</organism>
<name>A0A7T9I1D1_9ARCH</name>